<comment type="caution">
    <text evidence="1">The sequence shown here is derived from an EMBL/GenBank/DDBJ whole genome shotgun (WGS) entry which is preliminary data.</text>
</comment>
<accession>A0AAV4U8D1</accession>
<evidence type="ECO:0000313" key="1">
    <source>
        <dbReference type="EMBL" id="GIY54087.1"/>
    </source>
</evidence>
<gene>
    <name evidence="1" type="ORF">CDAR_253351</name>
</gene>
<dbReference type="Proteomes" id="UP001054837">
    <property type="component" value="Unassembled WGS sequence"/>
</dbReference>
<evidence type="ECO:0000313" key="2">
    <source>
        <dbReference type="Proteomes" id="UP001054837"/>
    </source>
</evidence>
<protein>
    <submittedName>
        <fullName evidence="1">Uncharacterized protein</fullName>
    </submittedName>
</protein>
<proteinExistence type="predicted"/>
<dbReference type="EMBL" id="BPLQ01010872">
    <property type="protein sequence ID" value="GIY54087.1"/>
    <property type="molecule type" value="Genomic_DNA"/>
</dbReference>
<name>A0AAV4U8D1_9ARAC</name>
<reference evidence="1 2" key="1">
    <citation type="submission" date="2021-06" db="EMBL/GenBank/DDBJ databases">
        <title>Caerostris darwini draft genome.</title>
        <authorList>
            <person name="Kono N."/>
            <person name="Arakawa K."/>
        </authorList>
    </citation>
    <scope>NUCLEOTIDE SEQUENCE [LARGE SCALE GENOMIC DNA]</scope>
</reference>
<organism evidence="1 2">
    <name type="scientific">Caerostris darwini</name>
    <dbReference type="NCBI Taxonomy" id="1538125"/>
    <lineage>
        <taxon>Eukaryota</taxon>
        <taxon>Metazoa</taxon>
        <taxon>Ecdysozoa</taxon>
        <taxon>Arthropoda</taxon>
        <taxon>Chelicerata</taxon>
        <taxon>Arachnida</taxon>
        <taxon>Araneae</taxon>
        <taxon>Araneomorphae</taxon>
        <taxon>Entelegynae</taxon>
        <taxon>Araneoidea</taxon>
        <taxon>Araneidae</taxon>
        <taxon>Caerostris</taxon>
    </lineage>
</organism>
<dbReference type="AlphaFoldDB" id="A0AAV4U8D1"/>
<sequence>MPLVTYRRTDCNHNGLLDIIVSGQSYWTTGNHRIRAIILDYWESSQQGNHTGLLGIIASGQSYWTTTQQSNHAGLLGIIASVNLTSLLGIITSGQSYWTTGNHRIRESYWTTGHHHAESGIHRPELLLADELGSK</sequence>
<keyword evidence="2" id="KW-1185">Reference proteome</keyword>